<dbReference type="SUPFAM" id="SSF53706">
    <property type="entry name" value="Formate dehydrogenase/DMSO reductase, domains 1-3"/>
    <property type="match status" value="1"/>
</dbReference>
<name>B6WR53_9BACT</name>
<sequence>MSWDEALDYVAERLKTIMATYGPRSVLWSERPGPFSDMSKALMRGLGSPNYCTHDDACAHNVNQASYSLTGHGRGKWIYDFKNCRHIVVQGRNLLESLKVGELNQVMDALDKGCRLTCVDVRPTVTGLKAQQNICIRPGTDLALNLAVLHVLIEEKLYDAAYVERYVQDFEALADFVRPYSPQWAEKECDIPADVMVELARSLAAAAPQVIWHGGWMSTRYPQSFMVCRTAYLIDALLGAFGSKGGLLLAAGPKDAGRKGLRSFSSLYAAPKEKRADGVGWSEPAFAPGASLLHKAFRAVESGDPYPVKAYFTLKHDPLSAMPDPEQQKAQLAGLDLMVSLTFSWSDTAWFSDVVLPMPSFVERGSLLQVKNGSKPAFIMRSPAADVRFNTRPDWWILGQLARRLGLEDLACETLEDVWRFQLEGTGVAVEDFRHGSVSLSDAPIDLGPRFATSSGKIEVLFGPWQDAGLPSLTPWQDVPRPGKGQFRLIVGRNARHTHSHTQNNPLLHDSLPENRAWIAPERARELGVEDGDTVRMEGVDGKGGEIRVRVVPGMHPDAVFMLHGFGHRLPVESRARGKGLADQEFMRGGLDKEDTMVHGLALQEHFVTLRPVHNEHAREEK</sequence>
<dbReference type="HOGENOM" id="CLU_000422_13_3_7"/>
<dbReference type="Pfam" id="PF01568">
    <property type="entry name" value="Molydop_binding"/>
    <property type="match status" value="1"/>
</dbReference>
<keyword evidence="2" id="KW-0004">4Fe-4S</keyword>
<dbReference type="GO" id="GO:0046872">
    <property type="term" value="F:metal ion binding"/>
    <property type="evidence" value="ECO:0007669"/>
    <property type="project" value="UniProtKB-KW"/>
</dbReference>
<dbReference type="eggNOG" id="COG0243">
    <property type="taxonomic scope" value="Bacteria"/>
</dbReference>
<dbReference type="GO" id="GO:0016491">
    <property type="term" value="F:oxidoreductase activity"/>
    <property type="evidence" value="ECO:0007669"/>
    <property type="project" value="UniProtKB-KW"/>
</dbReference>
<dbReference type="InterPro" id="IPR006656">
    <property type="entry name" value="Mopterin_OxRdtase"/>
</dbReference>
<evidence type="ECO:0000313" key="10">
    <source>
        <dbReference type="Proteomes" id="UP000003676"/>
    </source>
</evidence>
<dbReference type="InterPro" id="IPR050612">
    <property type="entry name" value="Prok_Mopterin_Oxidored"/>
</dbReference>
<keyword evidence="2" id="KW-0411">Iron-sulfur</keyword>
<dbReference type="Pfam" id="PF00384">
    <property type="entry name" value="Molybdopterin"/>
    <property type="match status" value="1"/>
</dbReference>
<keyword evidence="3" id="KW-0500">Molybdenum</keyword>
<proteinExistence type="inferred from homology"/>
<feature type="domain" description="Molybdopterin oxidoreductase" evidence="7">
    <location>
        <begin position="2"/>
        <end position="403"/>
    </location>
</feature>
<dbReference type="Gene3D" id="3.30.2070.10">
    <property type="entry name" value="Formate dehydrogenase/DMSO reductase"/>
    <property type="match status" value="1"/>
</dbReference>
<reference evidence="9 10" key="2">
    <citation type="submission" date="2008-10" db="EMBL/GenBank/DDBJ databases">
        <authorList>
            <person name="Fulton L."/>
            <person name="Clifton S."/>
            <person name="Fulton B."/>
            <person name="Xu J."/>
            <person name="Minx P."/>
            <person name="Pepin K.H."/>
            <person name="Johnson M."/>
            <person name="Bhonagiri V."/>
            <person name="Nash W.E."/>
            <person name="Mardis E.R."/>
            <person name="Wilson R.K."/>
        </authorList>
    </citation>
    <scope>NUCLEOTIDE SEQUENCE [LARGE SCALE GENOMIC DNA]</scope>
    <source>
        <strain evidence="9 10">ATCC 29098</strain>
    </source>
</reference>
<dbReference type="Proteomes" id="UP000003676">
    <property type="component" value="Unassembled WGS sequence"/>
</dbReference>
<keyword evidence="6" id="KW-0560">Oxidoreductase</keyword>
<dbReference type="InterPro" id="IPR009010">
    <property type="entry name" value="Asp_de-COase-like_dom_sf"/>
</dbReference>
<keyword evidence="2" id="KW-0408">Iron</keyword>
<keyword evidence="4" id="KW-0479">Metal-binding</keyword>
<dbReference type="EMBL" id="ABXU01000022">
    <property type="protein sequence ID" value="EEB34440.1"/>
    <property type="molecule type" value="Genomic_DNA"/>
</dbReference>
<dbReference type="Gene3D" id="2.40.40.20">
    <property type="match status" value="1"/>
</dbReference>
<dbReference type="GO" id="GO:0043546">
    <property type="term" value="F:molybdopterin cofactor binding"/>
    <property type="evidence" value="ECO:0007669"/>
    <property type="project" value="InterPro"/>
</dbReference>
<dbReference type="STRING" id="901.DESPIGER_0221"/>
<evidence type="ECO:0000256" key="6">
    <source>
        <dbReference type="ARBA" id="ARBA00023002"/>
    </source>
</evidence>
<evidence type="ECO:0000259" key="7">
    <source>
        <dbReference type="Pfam" id="PF00384"/>
    </source>
</evidence>
<evidence type="ECO:0000256" key="3">
    <source>
        <dbReference type="ARBA" id="ARBA00022505"/>
    </source>
</evidence>
<dbReference type="Gene3D" id="3.40.50.740">
    <property type="match status" value="1"/>
</dbReference>
<dbReference type="GO" id="GO:0051539">
    <property type="term" value="F:4 iron, 4 sulfur cluster binding"/>
    <property type="evidence" value="ECO:0007669"/>
    <property type="project" value="UniProtKB-KW"/>
</dbReference>
<gene>
    <name evidence="9" type="ORF">DESPIG_00534</name>
</gene>
<dbReference type="Gene3D" id="3.40.228.10">
    <property type="entry name" value="Dimethylsulfoxide Reductase, domain 2"/>
    <property type="match status" value="1"/>
</dbReference>
<evidence type="ECO:0000256" key="5">
    <source>
        <dbReference type="ARBA" id="ARBA00022729"/>
    </source>
</evidence>
<comment type="caution">
    <text evidence="9">The sequence shown here is derived from an EMBL/GenBank/DDBJ whole genome shotgun (WGS) entry which is preliminary data.</text>
</comment>
<dbReference type="InterPro" id="IPR006657">
    <property type="entry name" value="MoPterin_dinucl-bd_dom"/>
</dbReference>
<comment type="similarity">
    <text evidence="1">Belongs to the prokaryotic molybdopterin-containing oxidoreductase family.</text>
</comment>
<dbReference type="PANTHER" id="PTHR43742:SF9">
    <property type="entry name" value="TETRATHIONATE REDUCTASE SUBUNIT A"/>
    <property type="match status" value="1"/>
</dbReference>
<keyword evidence="5" id="KW-0732">Signal</keyword>
<feature type="domain" description="Molybdopterin dinucleotide-binding" evidence="8">
    <location>
        <begin position="487"/>
        <end position="568"/>
    </location>
</feature>
<dbReference type="CDD" id="cd02778">
    <property type="entry name" value="MopB_CT_Thiosulfate-R-like"/>
    <property type="match status" value="1"/>
</dbReference>
<evidence type="ECO:0000256" key="2">
    <source>
        <dbReference type="ARBA" id="ARBA00022485"/>
    </source>
</evidence>
<evidence type="ECO:0000256" key="1">
    <source>
        <dbReference type="ARBA" id="ARBA00010312"/>
    </source>
</evidence>
<reference evidence="9 10" key="1">
    <citation type="submission" date="2008-10" db="EMBL/GenBank/DDBJ databases">
        <title>Draft genome sequence of Desulvovibrio piger (ATCC 29098).</title>
        <authorList>
            <person name="Sudarsanam P."/>
            <person name="Ley R."/>
            <person name="Guruge J."/>
            <person name="Turnbaugh P.J."/>
            <person name="Mahowald M."/>
            <person name="Liep D."/>
            <person name="Gordon J."/>
        </authorList>
    </citation>
    <scope>NUCLEOTIDE SEQUENCE [LARGE SCALE GENOMIC DNA]</scope>
    <source>
        <strain evidence="9 10">ATCC 29098</strain>
    </source>
</reference>
<evidence type="ECO:0000256" key="4">
    <source>
        <dbReference type="ARBA" id="ARBA00022723"/>
    </source>
</evidence>
<evidence type="ECO:0000259" key="8">
    <source>
        <dbReference type="Pfam" id="PF01568"/>
    </source>
</evidence>
<organism evidence="9 10">
    <name type="scientific">Desulfovibrio piger ATCC 29098</name>
    <dbReference type="NCBI Taxonomy" id="411464"/>
    <lineage>
        <taxon>Bacteria</taxon>
        <taxon>Pseudomonadati</taxon>
        <taxon>Thermodesulfobacteriota</taxon>
        <taxon>Desulfovibrionia</taxon>
        <taxon>Desulfovibrionales</taxon>
        <taxon>Desulfovibrionaceae</taxon>
        <taxon>Desulfovibrio</taxon>
    </lineage>
</organism>
<dbReference type="SUPFAM" id="SSF50692">
    <property type="entry name" value="ADC-like"/>
    <property type="match status" value="1"/>
</dbReference>
<protein>
    <submittedName>
        <fullName evidence="9">Molybdopterin oxidoreductase</fullName>
    </submittedName>
</protein>
<accession>B6WR53</accession>
<dbReference type="PANTHER" id="PTHR43742">
    <property type="entry name" value="TRIMETHYLAMINE-N-OXIDE REDUCTASE"/>
    <property type="match status" value="1"/>
</dbReference>
<evidence type="ECO:0000313" key="9">
    <source>
        <dbReference type="EMBL" id="EEB34440.1"/>
    </source>
</evidence>
<dbReference type="AlphaFoldDB" id="B6WR53"/>